<comment type="caution">
    <text evidence="3">The sequence shown here is derived from an EMBL/GenBank/DDBJ whole genome shotgun (WGS) entry which is preliminary data.</text>
</comment>
<keyword evidence="1" id="KW-0472">Membrane</keyword>
<keyword evidence="4" id="KW-1185">Reference proteome</keyword>
<reference evidence="3 4" key="1">
    <citation type="submission" date="2014-06" db="EMBL/GenBank/DDBJ databases">
        <title>Whole Genome Sequences of Three Symbiotic Endozoicomonas Bacteria.</title>
        <authorList>
            <person name="Neave M.J."/>
            <person name="Apprill A."/>
            <person name="Voolstra C.R."/>
        </authorList>
    </citation>
    <scope>NUCLEOTIDE SEQUENCE [LARGE SCALE GENOMIC DNA]</scope>
    <source>
        <strain evidence="3 4">DSM 22380</strain>
    </source>
</reference>
<sequence length="67" mass="7083">MKTKLLTLASMSTLISSQAMAHPGDHSTGGVMAAIWHQLTEPDHLLFAGLVAAAVIVGVKVFRKKKA</sequence>
<dbReference type="STRING" id="305900.GV64_00925"/>
<evidence type="ECO:0000313" key="3">
    <source>
        <dbReference type="EMBL" id="KEI69489.1"/>
    </source>
</evidence>
<keyword evidence="2" id="KW-0732">Signal</keyword>
<dbReference type="Pfam" id="PF04955">
    <property type="entry name" value="HupE_UreJ"/>
    <property type="match status" value="1"/>
</dbReference>
<gene>
    <name evidence="3" type="ORF">GV64_00925</name>
</gene>
<organism evidence="3 4">
    <name type="scientific">Endozoicomonas elysicola</name>
    <dbReference type="NCBI Taxonomy" id="305900"/>
    <lineage>
        <taxon>Bacteria</taxon>
        <taxon>Pseudomonadati</taxon>
        <taxon>Pseudomonadota</taxon>
        <taxon>Gammaproteobacteria</taxon>
        <taxon>Oceanospirillales</taxon>
        <taxon>Endozoicomonadaceae</taxon>
        <taxon>Endozoicomonas</taxon>
    </lineage>
</organism>
<accession>A0A081K5R3</accession>
<dbReference type="InterPro" id="IPR007038">
    <property type="entry name" value="HupE_UreJ"/>
</dbReference>
<feature type="chain" id="PRO_5001758741" description="LPXTG cell wall anchor domain-containing protein" evidence="2">
    <location>
        <begin position="22"/>
        <end position="67"/>
    </location>
</feature>
<evidence type="ECO:0000256" key="2">
    <source>
        <dbReference type="SAM" id="SignalP"/>
    </source>
</evidence>
<evidence type="ECO:0000256" key="1">
    <source>
        <dbReference type="SAM" id="Phobius"/>
    </source>
</evidence>
<feature type="signal peptide" evidence="2">
    <location>
        <begin position="1"/>
        <end position="21"/>
    </location>
</feature>
<feature type="transmembrane region" description="Helical" evidence="1">
    <location>
        <begin position="45"/>
        <end position="62"/>
    </location>
</feature>
<protein>
    <recommendedName>
        <fullName evidence="5">LPXTG cell wall anchor domain-containing protein</fullName>
    </recommendedName>
</protein>
<keyword evidence="1" id="KW-1133">Transmembrane helix</keyword>
<proteinExistence type="predicted"/>
<dbReference type="RefSeq" id="WP_020582089.1">
    <property type="nucleotide sequence ID" value="NZ_JOJP01000001.1"/>
</dbReference>
<evidence type="ECO:0000313" key="4">
    <source>
        <dbReference type="Proteomes" id="UP000027997"/>
    </source>
</evidence>
<dbReference type="Proteomes" id="UP000027997">
    <property type="component" value="Unassembled WGS sequence"/>
</dbReference>
<name>A0A081K5R3_9GAMM</name>
<dbReference type="EMBL" id="JOJP01000001">
    <property type="protein sequence ID" value="KEI69489.1"/>
    <property type="molecule type" value="Genomic_DNA"/>
</dbReference>
<keyword evidence="1" id="KW-0812">Transmembrane</keyword>
<dbReference type="AlphaFoldDB" id="A0A081K5R3"/>
<evidence type="ECO:0008006" key="5">
    <source>
        <dbReference type="Google" id="ProtNLM"/>
    </source>
</evidence>